<feature type="non-terminal residue" evidence="1">
    <location>
        <position position="107"/>
    </location>
</feature>
<protein>
    <recommendedName>
        <fullName evidence="3">MULE transposase domain-containing protein</fullName>
    </recommendedName>
</protein>
<evidence type="ECO:0008006" key="3">
    <source>
        <dbReference type="Google" id="ProtNLM"/>
    </source>
</evidence>
<dbReference type="AlphaFoldDB" id="A0A814T446"/>
<gene>
    <name evidence="1" type="ORF">RFH988_LOCUS22195</name>
</gene>
<dbReference type="EMBL" id="CAJNOO010001461">
    <property type="protein sequence ID" value="CAF1156402.1"/>
    <property type="molecule type" value="Genomic_DNA"/>
</dbReference>
<accession>A0A814T446</accession>
<proteinExistence type="predicted"/>
<dbReference type="OrthoDB" id="10029846at2759"/>
<name>A0A814T446_9BILA</name>
<reference evidence="1" key="1">
    <citation type="submission" date="2021-02" db="EMBL/GenBank/DDBJ databases">
        <authorList>
            <person name="Nowell W R."/>
        </authorList>
    </citation>
    <scope>NUCLEOTIDE SEQUENCE</scope>
</reference>
<evidence type="ECO:0000313" key="2">
    <source>
        <dbReference type="Proteomes" id="UP000663882"/>
    </source>
</evidence>
<organism evidence="1 2">
    <name type="scientific">Rotaria sordida</name>
    <dbReference type="NCBI Taxonomy" id="392033"/>
    <lineage>
        <taxon>Eukaryota</taxon>
        <taxon>Metazoa</taxon>
        <taxon>Spiralia</taxon>
        <taxon>Gnathifera</taxon>
        <taxon>Rotifera</taxon>
        <taxon>Eurotatoria</taxon>
        <taxon>Bdelloidea</taxon>
        <taxon>Philodinida</taxon>
        <taxon>Philodinidae</taxon>
        <taxon>Rotaria</taxon>
    </lineage>
</organism>
<dbReference type="Proteomes" id="UP000663882">
    <property type="component" value="Unassembled WGS sequence"/>
</dbReference>
<sequence length="107" mass="12326">MNVFSTSFPQASLSGCYFHLRQSIHRQLQTQGLQKQYKDDIDFAHGIHKIAALAFIHPDEVTDAFTQLRTHLGDTFQSMLDYFEDNYIGRIRANGSRTRPLFAAGFW</sequence>
<evidence type="ECO:0000313" key="1">
    <source>
        <dbReference type="EMBL" id="CAF1156402.1"/>
    </source>
</evidence>
<comment type="caution">
    <text evidence="1">The sequence shown here is derived from an EMBL/GenBank/DDBJ whole genome shotgun (WGS) entry which is preliminary data.</text>
</comment>